<dbReference type="AlphaFoldDB" id="A0A512NRJ3"/>
<dbReference type="InterPro" id="IPR000847">
    <property type="entry name" value="LysR_HTH_N"/>
</dbReference>
<evidence type="ECO:0000256" key="4">
    <source>
        <dbReference type="ARBA" id="ARBA00023125"/>
    </source>
</evidence>
<dbReference type="CDD" id="cd08417">
    <property type="entry name" value="PBP2_Nitroaromatics_like"/>
    <property type="match status" value="1"/>
</dbReference>
<dbReference type="PRINTS" id="PR00039">
    <property type="entry name" value="HTHLYSR"/>
</dbReference>
<organism evidence="7 8">
    <name type="scientific">Reyranella soli</name>
    <dbReference type="NCBI Taxonomy" id="1230389"/>
    <lineage>
        <taxon>Bacteria</taxon>
        <taxon>Pseudomonadati</taxon>
        <taxon>Pseudomonadota</taxon>
        <taxon>Alphaproteobacteria</taxon>
        <taxon>Hyphomicrobiales</taxon>
        <taxon>Reyranellaceae</taxon>
        <taxon>Reyranella</taxon>
    </lineage>
</organism>
<dbReference type="Proteomes" id="UP000321058">
    <property type="component" value="Unassembled WGS sequence"/>
</dbReference>
<dbReference type="SUPFAM" id="SSF53850">
    <property type="entry name" value="Periplasmic binding protein-like II"/>
    <property type="match status" value="1"/>
</dbReference>
<dbReference type="PANTHER" id="PTHR30118">
    <property type="entry name" value="HTH-TYPE TRANSCRIPTIONAL REGULATOR LEUO-RELATED"/>
    <property type="match status" value="1"/>
</dbReference>
<reference evidence="7 8" key="1">
    <citation type="submission" date="2019-07" db="EMBL/GenBank/DDBJ databases">
        <title>Whole genome shotgun sequence of Reyranella soli NBRC 108950.</title>
        <authorList>
            <person name="Hosoyama A."/>
            <person name="Uohara A."/>
            <person name="Ohji S."/>
            <person name="Ichikawa N."/>
        </authorList>
    </citation>
    <scope>NUCLEOTIDE SEQUENCE [LARGE SCALE GENOMIC DNA]</scope>
    <source>
        <strain evidence="7 8">NBRC 108950</strain>
    </source>
</reference>
<dbReference type="InterPro" id="IPR036388">
    <property type="entry name" value="WH-like_DNA-bd_sf"/>
</dbReference>
<dbReference type="InterPro" id="IPR037402">
    <property type="entry name" value="YidZ_PBP2"/>
</dbReference>
<keyword evidence="8" id="KW-1185">Reference proteome</keyword>
<evidence type="ECO:0000313" key="8">
    <source>
        <dbReference type="Proteomes" id="UP000321058"/>
    </source>
</evidence>
<comment type="similarity">
    <text evidence="1">Belongs to the LysR transcriptional regulatory family.</text>
</comment>
<dbReference type="InterPro" id="IPR036390">
    <property type="entry name" value="WH_DNA-bd_sf"/>
</dbReference>
<evidence type="ECO:0000313" key="7">
    <source>
        <dbReference type="EMBL" id="GEP61557.1"/>
    </source>
</evidence>
<dbReference type="GO" id="GO:0003677">
    <property type="term" value="F:DNA binding"/>
    <property type="evidence" value="ECO:0007669"/>
    <property type="project" value="UniProtKB-KW"/>
</dbReference>
<evidence type="ECO:0000256" key="1">
    <source>
        <dbReference type="ARBA" id="ARBA00009437"/>
    </source>
</evidence>
<comment type="caution">
    <text evidence="7">The sequence shown here is derived from an EMBL/GenBank/DDBJ whole genome shotgun (WGS) entry which is preliminary data.</text>
</comment>
<gene>
    <name evidence="7" type="ORF">RSO01_87230</name>
</gene>
<sequence>MSQIDLRRFDLNLLVVLDVVMAERGVSRAAARLGRTQSAVSHSLARLREQLGDPLLLKGGRRMEPTAFAIELMEQVRPLLGGLQRVLAPRRRFDPATSRRVFRLAAPDFAQAMFIDLLTMARRRAPGVSIEWTGPRETMLLEVAEGQLDLAIAPAGLGLPTGLETEDIGALHWRCFARRGHPAFRRWGRRAWSQWPHVVIRVGDQLESPVNVAATAAGIERTIAGWVPNFSAVAPVLAASDLLATLPIPAMAGTLRPHGLESRRVPFAIAPMPHVLLWSSVRSHDPEVAWLRRLLTPLAKTRFAAAA</sequence>
<dbReference type="EMBL" id="BKAJ01000233">
    <property type="protein sequence ID" value="GEP61557.1"/>
    <property type="molecule type" value="Genomic_DNA"/>
</dbReference>
<dbReference type="Gene3D" id="3.40.190.10">
    <property type="entry name" value="Periplasmic binding protein-like II"/>
    <property type="match status" value="2"/>
</dbReference>
<protein>
    <submittedName>
        <fullName evidence="7">Transcriptional regulator</fullName>
    </submittedName>
</protein>
<keyword evidence="3" id="KW-0805">Transcription regulation</keyword>
<dbReference type="PROSITE" id="PS50931">
    <property type="entry name" value="HTH_LYSR"/>
    <property type="match status" value="1"/>
</dbReference>
<accession>A0A512NRJ3</accession>
<dbReference type="InterPro" id="IPR005119">
    <property type="entry name" value="LysR_subst-bd"/>
</dbReference>
<evidence type="ECO:0000259" key="6">
    <source>
        <dbReference type="PROSITE" id="PS50931"/>
    </source>
</evidence>
<feature type="domain" description="HTH lysR-type" evidence="6">
    <location>
        <begin position="9"/>
        <end position="66"/>
    </location>
</feature>
<dbReference type="OrthoDB" id="9774011at2"/>
<dbReference type="RefSeq" id="WP_147156844.1">
    <property type="nucleotide sequence ID" value="NZ_BKAJ01000233.1"/>
</dbReference>
<keyword evidence="4" id="KW-0238">DNA-binding</keyword>
<dbReference type="PANTHER" id="PTHR30118:SF15">
    <property type="entry name" value="TRANSCRIPTIONAL REGULATORY PROTEIN"/>
    <property type="match status" value="1"/>
</dbReference>
<evidence type="ECO:0000256" key="3">
    <source>
        <dbReference type="ARBA" id="ARBA00023015"/>
    </source>
</evidence>
<dbReference type="GO" id="GO:0003700">
    <property type="term" value="F:DNA-binding transcription factor activity"/>
    <property type="evidence" value="ECO:0007669"/>
    <property type="project" value="InterPro"/>
</dbReference>
<evidence type="ECO:0000256" key="5">
    <source>
        <dbReference type="ARBA" id="ARBA00023163"/>
    </source>
</evidence>
<name>A0A512NRJ3_9HYPH</name>
<keyword evidence="2" id="KW-0536">Nodulation</keyword>
<proteinExistence type="inferred from homology"/>
<dbReference type="Gene3D" id="1.10.10.10">
    <property type="entry name" value="Winged helix-like DNA-binding domain superfamily/Winged helix DNA-binding domain"/>
    <property type="match status" value="1"/>
</dbReference>
<dbReference type="SUPFAM" id="SSF46785">
    <property type="entry name" value="Winged helix' DNA-binding domain"/>
    <property type="match status" value="1"/>
</dbReference>
<dbReference type="Pfam" id="PF00126">
    <property type="entry name" value="HTH_1"/>
    <property type="match status" value="1"/>
</dbReference>
<dbReference type="Pfam" id="PF03466">
    <property type="entry name" value="LysR_substrate"/>
    <property type="match status" value="1"/>
</dbReference>
<evidence type="ECO:0000256" key="2">
    <source>
        <dbReference type="ARBA" id="ARBA00022458"/>
    </source>
</evidence>
<keyword evidence="5" id="KW-0804">Transcription</keyword>
<dbReference type="InterPro" id="IPR050389">
    <property type="entry name" value="LysR-type_TF"/>
</dbReference>